<comment type="similarity">
    <text evidence="1 8">Belongs to the UDP-glucose/GDP-mannose dehydrogenase family.</text>
</comment>
<name>A0ABD5RE12_9EURY</name>
<evidence type="ECO:0000256" key="7">
    <source>
        <dbReference type="ARBA" id="ARBA00049130"/>
    </source>
</evidence>
<comment type="caution">
    <text evidence="10">The sequence shown here is derived from an EMBL/GenBank/DDBJ whole genome shotgun (WGS) entry which is preliminary data.</text>
</comment>
<evidence type="ECO:0000256" key="1">
    <source>
        <dbReference type="ARBA" id="ARBA00006601"/>
    </source>
</evidence>
<evidence type="ECO:0000259" key="9">
    <source>
        <dbReference type="SMART" id="SM00984"/>
    </source>
</evidence>
<dbReference type="GO" id="GO:0089714">
    <property type="term" value="F:UDP-N-acetyl-D-mannosamine dehydrogenase activity"/>
    <property type="evidence" value="ECO:0007669"/>
    <property type="project" value="UniProtKB-EC"/>
</dbReference>
<dbReference type="NCBIfam" id="TIGR03026">
    <property type="entry name" value="NDP-sugDHase"/>
    <property type="match status" value="1"/>
</dbReference>
<dbReference type="InterPro" id="IPR014027">
    <property type="entry name" value="UDP-Glc/GDP-Man_DH_C"/>
</dbReference>
<evidence type="ECO:0000256" key="5">
    <source>
        <dbReference type="ARBA" id="ARBA00023027"/>
    </source>
</evidence>
<dbReference type="RefSeq" id="WP_227230497.1">
    <property type="nucleotide sequence ID" value="NZ_JAJCVJ010000002.1"/>
</dbReference>
<dbReference type="SUPFAM" id="SSF51735">
    <property type="entry name" value="NAD(P)-binding Rossmann-fold domains"/>
    <property type="match status" value="1"/>
</dbReference>
<dbReference type="SUPFAM" id="SSF48179">
    <property type="entry name" value="6-phosphogluconate dehydrogenase C-terminal domain-like"/>
    <property type="match status" value="1"/>
</dbReference>
<keyword evidence="5" id="KW-0520">NAD</keyword>
<dbReference type="Proteomes" id="UP001596201">
    <property type="component" value="Unassembled WGS sequence"/>
</dbReference>
<dbReference type="Pfam" id="PF00984">
    <property type="entry name" value="UDPG_MGDP_dh"/>
    <property type="match status" value="1"/>
</dbReference>
<feature type="domain" description="UDP-glucose/GDP-mannose dehydrogenase C-terminal" evidence="9">
    <location>
        <begin position="309"/>
        <end position="403"/>
    </location>
</feature>
<organism evidence="10 11">
    <name type="scientific">Salinirubrum litoreum</name>
    <dbReference type="NCBI Taxonomy" id="1126234"/>
    <lineage>
        <taxon>Archaea</taxon>
        <taxon>Methanobacteriati</taxon>
        <taxon>Methanobacteriota</taxon>
        <taxon>Stenosarchaea group</taxon>
        <taxon>Halobacteria</taxon>
        <taxon>Halobacteriales</taxon>
        <taxon>Haloferacaceae</taxon>
        <taxon>Salinirubrum</taxon>
    </lineage>
</organism>
<evidence type="ECO:0000313" key="10">
    <source>
        <dbReference type="EMBL" id="MFC5368244.1"/>
    </source>
</evidence>
<evidence type="ECO:0000256" key="6">
    <source>
        <dbReference type="ARBA" id="ARBA00030172"/>
    </source>
</evidence>
<dbReference type="PIRSF" id="PIRSF500136">
    <property type="entry name" value="UDP_ManNAc_DH"/>
    <property type="match status" value="1"/>
</dbReference>
<dbReference type="SMART" id="SM00984">
    <property type="entry name" value="UDPG_MGDP_dh_C"/>
    <property type="match status" value="1"/>
</dbReference>
<evidence type="ECO:0000256" key="8">
    <source>
        <dbReference type="PIRNR" id="PIRNR000124"/>
    </source>
</evidence>
<sequence length="429" mass="45214">MRLCVVGLGHVGLPLALLFAREHTVVGVDVDEQLVAALNRGELSAEEPAIRALFERVRADFTARTAPVPADAYLLATPTPLDPEANAADLSAVIAATESVGEVLSPGDLAVLVSTVPPGTTDELVAPLLARTADTDDFLLAHCPERALPGNTLAEMTANSRLVGGVDAASTAAASDLFGAVAEGPIHETTARLAEFVKLTENTYRDVNIALANELATVAERVGVDGHRAIDLANEHPRVAVHRPGPGVGGHCITIDPLFLAQSAPSTRLISTARAVNDGMAHHAAGLVRETLRDAFAASMPVDRRPTVTLLGVAYKGDVSDTRETPALPITRLLQSAGYEVRVYDPHVESFAVDPVALAEAVTDSDCLLLVTDHAAFHDLDPTEVGEAMATRTLVDTRNHLDADRWREAGFSVRVLGDGRDSPGHGRES</sequence>
<evidence type="ECO:0000256" key="2">
    <source>
        <dbReference type="ARBA" id="ARBA00012935"/>
    </source>
</evidence>
<evidence type="ECO:0000256" key="3">
    <source>
        <dbReference type="ARBA" id="ARBA00016796"/>
    </source>
</evidence>
<keyword evidence="4" id="KW-0560">Oxidoreductase</keyword>
<dbReference type="InterPro" id="IPR036220">
    <property type="entry name" value="UDP-Glc/GDP-Man_DH_C_sf"/>
</dbReference>
<protein>
    <recommendedName>
        <fullName evidence="3">UDP-N-acetyl-D-mannosamine dehydrogenase</fullName>
        <ecNumber evidence="2">1.1.1.336</ecNumber>
    </recommendedName>
    <alternativeName>
        <fullName evidence="6">UDP-ManNAc 6-dehydrogenase</fullName>
    </alternativeName>
</protein>
<dbReference type="InterPro" id="IPR001732">
    <property type="entry name" value="UDP-Glc/GDP-Man_DH_N"/>
</dbReference>
<dbReference type="SUPFAM" id="SSF52413">
    <property type="entry name" value="UDP-glucose/GDP-mannose dehydrogenase C-terminal domain"/>
    <property type="match status" value="1"/>
</dbReference>
<keyword evidence="11" id="KW-1185">Reference proteome</keyword>
<evidence type="ECO:0000256" key="4">
    <source>
        <dbReference type="ARBA" id="ARBA00023002"/>
    </source>
</evidence>
<dbReference type="PANTHER" id="PTHR43491:SF2">
    <property type="entry name" value="UDP-N-ACETYL-D-MANNOSAMINE DEHYDROGENASE"/>
    <property type="match status" value="1"/>
</dbReference>
<dbReference type="InterPro" id="IPR017476">
    <property type="entry name" value="UDP-Glc/GDP-Man"/>
</dbReference>
<dbReference type="Gene3D" id="3.40.50.720">
    <property type="entry name" value="NAD(P)-binding Rossmann-like Domain"/>
    <property type="match status" value="2"/>
</dbReference>
<dbReference type="EC" id="1.1.1.336" evidence="2"/>
<evidence type="ECO:0000313" key="11">
    <source>
        <dbReference type="Proteomes" id="UP001596201"/>
    </source>
</evidence>
<dbReference type="InterPro" id="IPR008927">
    <property type="entry name" value="6-PGluconate_DH-like_C_sf"/>
</dbReference>
<comment type="catalytic activity">
    <reaction evidence="7">
        <text>UDP-N-acetyl-alpha-D-mannosamine + 2 NAD(+) + H2O = UDP-N-acetyl-alpha-D-mannosaminouronate + 2 NADH + 3 H(+)</text>
        <dbReference type="Rhea" id="RHEA:25780"/>
        <dbReference type="ChEBI" id="CHEBI:15377"/>
        <dbReference type="ChEBI" id="CHEBI:15378"/>
        <dbReference type="ChEBI" id="CHEBI:57540"/>
        <dbReference type="ChEBI" id="CHEBI:57945"/>
        <dbReference type="ChEBI" id="CHEBI:68623"/>
        <dbReference type="ChEBI" id="CHEBI:70731"/>
        <dbReference type="EC" id="1.1.1.336"/>
    </reaction>
</comment>
<dbReference type="Pfam" id="PF03721">
    <property type="entry name" value="UDPG_MGDP_dh_N"/>
    <property type="match status" value="1"/>
</dbReference>
<dbReference type="InterPro" id="IPR036291">
    <property type="entry name" value="NAD(P)-bd_dom_sf"/>
</dbReference>
<reference evidence="10 11" key="1">
    <citation type="journal article" date="2019" name="Int. J. Syst. Evol. Microbiol.">
        <title>The Global Catalogue of Microorganisms (GCM) 10K type strain sequencing project: providing services to taxonomists for standard genome sequencing and annotation.</title>
        <authorList>
            <consortium name="The Broad Institute Genomics Platform"/>
            <consortium name="The Broad Institute Genome Sequencing Center for Infectious Disease"/>
            <person name="Wu L."/>
            <person name="Ma J."/>
        </authorList>
    </citation>
    <scope>NUCLEOTIDE SEQUENCE [LARGE SCALE GENOMIC DNA]</scope>
    <source>
        <strain evidence="10 11">CGMCC 1.12237</strain>
    </source>
</reference>
<gene>
    <name evidence="10" type="ORF">ACFPJ5_15040</name>
</gene>
<dbReference type="InterPro" id="IPR014026">
    <property type="entry name" value="UDP-Glc/GDP-Man_DH_dimer"/>
</dbReference>
<dbReference type="PANTHER" id="PTHR43491">
    <property type="entry name" value="UDP-N-ACETYL-D-MANNOSAMINE DEHYDROGENASE"/>
    <property type="match status" value="1"/>
</dbReference>
<proteinExistence type="inferred from homology"/>
<dbReference type="Pfam" id="PF03720">
    <property type="entry name" value="UDPG_MGDP_dh_C"/>
    <property type="match status" value="1"/>
</dbReference>
<dbReference type="AlphaFoldDB" id="A0ABD5RE12"/>
<accession>A0ABD5RE12</accession>
<dbReference type="EMBL" id="JBHSKX010000002">
    <property type="protein sequence ID" value="MFC5368244.1"/>
    <property type="molecule type" value="Genomic_DNA"/>
</dbReference>
<dbReference type="InterPro" id="IPR028359">
    <property type="entry name" value="UDP_ManNAc/GlcNAc_DH"/>
</dbReference>
<dbReference type="PIRSF" id="PIRSF000124">
    <property type="entry name" value="UDPglc_GDPman_dh"/>
    <property type="match status" value="1"/>
</dbReference>